<accession>A0A8J7LYP8</accession>
<sequence>MKSGARFTVCFILFLLATVVFWEGCATTGMSRSVKASNSIQQVDSDIRELIVQIDTTGASLDALVLVDNPDLKKSFDAYTKDLANLDTKGKKVIIHMEEMKVRSTEYFTEWERQGETYTNPQIRELSDERRNKLASIYAQVPEAGIGVKRAYLDYLSDLKEIQQFLSNDLTPKGIQAIDPVAKKSVQDREAFKTSLGPVIVALDNIKAELYTKKQ</sequence>
<protein>
    <submittedName>
        <fullName evidence="1">DUF2959 family protein</fullName>
    </submittedName>
</protein>
<gene>
    <name evidence="1" type="ORF">JFN93_10950</name>
</gene>
<keyword evidence="2" id="KW-1185">Reference proteome</keyword>
<evidence type="ECO:0000313" key="1">
    <source>
        <dbReference type="EMBL" id="MBJ6725227.1"/>
    </source>
</evidence>
<dbReference type="RefSeq" id="WP_199384120.1">
    <property type="nucleotide sequence ID" value="NZ_JAEMHM010000008.1"/>
</dbReference>
<proteinExistence type="predicted"/>
<organism evidence="1 2">
    <name type="scientific">Geomesophilobacter sediminis</name>
    <dbReference type="NCBI Taxonomy" id="2798584"/>
    <lineage>
        <taxon>Bacteria</taxon>
        <taxon>Pseudomonadati</taxon>
        <taxon>Thermodesulfobacteriota</taxon>
        <taxon>Desulfuromonadia</taxon>
        <taxon>Geobacterales</taxon>
        <taxon>Geobacteraceae</taxon>
        <taxon>Geomesophilobacter</taxon>
    </lineage>
</organism>
<dbReference type="InterPro" id="IPR021342">
    <property type="entry name" value="DUF2959"/>
</dbReference>
<dbReference type="Proteomes" id="UP000636888">
    <property type="component" value="Unassembled WGS sequence"/>
</dbReference>
<reference evidence="1" key="1">
    <citation type="submission" date="2020-12" db="EMBL/GenBank/DDBJ databases">
        <title>Geomonas sp. Red875, isolated from river sediment.</title>
        <authorList>
            <person name="Xu Z."/>
            <person name="Zhang Z."/>
            <person name="Masuda Y."/>
            <person name="Itoh H."/>
            <person name="Senoo K."/>
        </authorList>
    </citation>
    <scope>NUCLEOTIDE SEQUENCE</scope>
    <source>
        <strain evidence="1">Red875</strain>
    </source>
</reference>
<comment type="caution">
    <text evidence="1">The sequence shown here is derived from an EMBL/GenBank/DDBJ whole genome shotgun (WGS) entry which is preliminary data.</text>
</comment>
<name>A0A8J7LYP8_9BACT</name>
<dbReference type="EMBL" id="JAEMHM010000008">
    <property type="protein sequence ID" value="MBJ6725227.1"/>
    <property type="molecule type" value="Genomic_DNA"/>
</dbReference>
<dbReference type="Pfam" id="PF11172">
    <property type="entry name" value="DUF2959"/>
    <property type="match status" value="1"/>
</dbReference>
<evidence type="ECO:0000313" key="2">
    <source>
        <dbReference type="Proteomes" id="UP000636888"/>
    </source>
</evidence>
<dbReference type="AlphaFoldDB" id="A0A8J7LYP8"/>